<dbReference type="OrthoDB" id="9793465at2"/>
<evidence type="ECO:0000256" key="1">
    <source>
        <dbReference type="ARBA" id="ARBA00005721"/>
    </source>
</evidence>
<name>A0A1M6CEL0_BUTFI</name>
<keyword evidence="3" id="KW-1185">Reference proteome</keyword>
<dbReference type="STRING" id="1121131.SAMN02745229_03330"/>
<accession>A0A1M6CEL0</accession>
<evidence type="ECO:0000313" key="3">
    <source>
        <dbReference type="Proteomes" id="UP000184278"/>
    </source>
</evidence>
<evidence type="ECO:0000313" key="2">
    <source>
        <dbReference type="EMBL" id="SHI59465.1"/>
    </source>
</evidence>
<proteinExistence type="inferred from homology"/>
<protein>
    <submittedName>
        <fullName evidence="2">Uncharacterized conserved protein YloU, alkaline shock protein (Asp23) family</fullName>
    </submittedName>
</protein>
<reference evidence="3" key="1">
    <citation type="submission" date="2016-11" db="EMBL/GenBank/DDBJ databases">
        <authorList>
            <person name="Varghese N."/>
            <person name="Submissions S."/>
        </authorList>
    </citation>
    <scope>NUCLEOTIDE SEQUENCE [LARGE SCALE GENOMIC DNA]</scope>
    <source>
        <strain evidence="3">DSM 3071</strain>
    </source>
</reference>
<sequence length="127" mass="13322">MENKADNSSFNLRDNSDIGSVKIANDVIGMIAALAAMEIEGVSGMPGNVTSETLQKSGNRKISKGVRVQLSGKNVAVDLALLMGYGFNIPATSQKVQTRVKSTVENMTGLNVTDVNVHISGITVAEA</sequence>
<dbReference type="PANTHER" id="PTHR34297">
    <property type="entry name" value="HYPOTHETICAL CYTOSOLIC PROTEIN-RELATED"/>
    <property type="match status" value="1"/>
</dbReference>
<dbReference type="AlphaFoldDB" id="A0A1M6CEL0"/>
<organism evidence="2 3">
    <name type="scientific">Butyrivibrio fibrisolvens DSM 3071</name>
    <dbReference type="NCBI Taxonomy" id="1121131"/>
    <lineage>
        <taxon>Bacteria</taxon>
        <taxon>Bacillati</taxon>
        <taxon>Bacillota</taxon>
        <taxon>Clostridia</taxon>
        <taxon>Lachnospirales</taxon>
        <taxon>Lachnospiraceae</taxon>
        <taxon>Butyrivibrio</taxon>
    </lineage>
</organism>
<dbReference type="Pfam" id="PF03780">
    <property type="entry name" value="Asp23"/>
    <property type="match status" value="1"/>
</dbReference>
<dbReference type="EMBL" id="FQXK01000034">
    <property type="protein sequence ID" value="SHI59465.1"/>
    <property type="molecule type" value="Genomic_DNA"/>
</dbReference>
<dbReference type="InterPro" id="IPR005531">
    <property type="entry name" value="Asp23"/>
</dbReference>
<dbReference type="Proteomes" id="UP000184278">
    <property type="component" value="Unassembled WGS sequence"/>
</dbReference>
<dbReference type="PANTHER" id="PTHR34297:SF1">
    <property type="entry name" value="ASP23_GLS24 FAMILY ENVELOPE STRESS RESPONSE PROTEIN"/>
    <property type="match status" value="1"/>
</dbReference>
<dbReference type="RefSeq" id="WP_073389425.1">
    <property type="nucleotide sequence ID" value="NZ_FQXK01000034.1"/>
</dbReference>
<dbReference type="GeneID" id="89510693"/>
<comment type="similarity">
    <text evidence="1">Belongs to the asp23 family.</text>
</comment>
<gene>
    <name evidence="2" type="ORF">SAMN02745229_03330</name>
</gene>